<comment type="caution">
    <text evidence="3">The sequence shown here is derived from an EMBL/GenBank/DDBJ whole genome shotgun (WGS) entry which is preliminary data.</text>
</comment>
<gene>
    <name evidence="3" type="ORF">DFR50_12074</name>
</gene>
<protein>
    <recommendedName>
        <fullName evidence="5">Secreted protein</fullName>
    </recommendedName>
</protein>
<evidence type="ECO:0000313" key="3">
    <source>
        <dbReference type="EMBL" id="RBP09874.1"/>
    </source>
</evidence>
<keyword evidence="2" id="KW-0732">Signal</keyword>
<feature type="signal peptide" evidence="2">
    <location>
        <begin position="1"/>
        <end position="29"/>
    </location>
</feature>
<organism evidence="3 4">
    <name type="scientific">Roseiarcus fermentans</name>
    <dbReference type="NCBI Taxonomy" id="1473586"/>
    <lineage>
        <taxon>Bacteria</taxon>
        <taxon>Pseudomonadati</taxon>
        <taxon>Pseudomonadota</taxon>
        <taxon>Alphaproteobacteria</taxon>
        <taxon>Hyphomicrobiales</taxon>
        <taxon>Roseiarcaceae</taxon>
        <taxon>Roseiarcus</taxon>
    </lineage>
</organism>
<evidence type="ECO:0008006" key="5">
    <source>
        <dbReference type="Google" id="ProtNLM"/>
    </source>
</evidence>
<proteinExistence type="predicted"/>
<dbReference type="RefSeq" id="WP_113890620.1">
    <property type="nucleotide sequence ID" value="NZ_QNRK01000020.1"/>
</dbReference>
<feature type="compositionally biased region" description="Basic and acidic residues" evidence="1">
    <location>
        <begin position="112"/>
        <end position="126"/>
    </location>
</feature>
<feature type="region of interest" description="Disordered" evidence="1">
    <location>
        <begin position="91"/>
        <end position="126"/>
    </location>
</feature>
<sequence>MDRSDRRRWRAIGTALALCIVLCPQTGVAVLAQEGAGKSAGRTGAPGQGETRDGWFSAVAGRGCDATGLCVCIERRGAGAGDFVYTYAPGEATELERDRSPTTVRATGLADDASRLDDEPRFSPNS</sequence>
<name>A0A366F5H4_9HYPH</name>
<evidence type="ECO:0000256" key="2">
    <source>
        <dbReference type="SAM" id="SignalP"/>
    </source>
</evidence>
<evidence type="ECO:0000256" key="1">
    <source>
        <dbReference type="SAM" id="MobiDB-lite"/>
    </source>
</evidence>
<accession>A0A366F5H4</accession>
<keyword evidence="4" id="KW-1185">Reference proteome</keyword>
<dbReference type="Proteomes" id="UP000253529">
    <property type="component" value="Unassembled WGS sequence"/>
</dbReference>
<evidence type="ECO:0000313" key="4">
    <source>
        <dbReference type="Proteomes" id="UP000253529"/>
    </source>
</evidence>
<reference evidence="3 4" key="1">
    <citation type="submission" date="2018-06" db="EMBL/GenBank/DDBJ databases">
        <title>Genomic Encyclopedia of Type Strains, Phase IV (KMG-IV): sequencing the most valuable type-strain genomes for metagenomic binning, comparative biology and taxonomic classification.</title>
        <authorList>
            <person name="Goeker M."/>
        </authorList>
    </citation>
    <scope>NUCLEOTIDE SEQUENCE [LARGE SCALE GENOMIC DNA]</scope>
    <source>
        <strain evidence="3 4">DSM 24875</strain>
    </source>
</reference>
<dbReference type="AlphaFoldDB" id="A0A366F5H4"/>
<dbReference type="EMBL" id="QNRK01000020">
    <property type="protein sequence ID" value="RBP09874.1"/>
    <property type="molecule type" value="Genomic_DNA"/>
</dbReference>
<feature type="chain" id="PRO_5017009050" description="Secreted protein" evidence="2">
    <location>
        <begin position="30"/>
        <end position="126"/>
    </location>
</feature>